<dbReference type="SMART" id="SM00460">
    <property type="entry name" value="TGc"/>
    <property type="match status" value="1"/>
</dbReference>
<dbReference type="Gene3D" id="3.10.620.30">
    <property type="match status" value="1"/>
</dbReference>
<feature type="region of interest" description="Disordered" evidence="1">
    <location>
        <begin position="557"/>
        <end position="612"/>
    </location>
</feature>
<accession>A0A4Y3KKH3</accession>
<dbReference type="SUPFAM" id="SSF54001">
    <property type="entry name" value="Cysteine proteinases"/>
    <property type="match status" value="1"/>
</dbReference>
<feature type="transmembrane region" description="Helical" evidence="2">
    <location>
        <begin position="198"/>
        <end position="216"/>
    </location>
</feature>
<dbReference type="InterPro" id="IPR038765">
    <property type="entry name" value="Papain-like_cys_pep_sf"/>
</dbReference>
<reference evidence="4 5" key="1">
    <citation type="submission" date="2019-06" db="EMBL/GenBank/DDBJ databases">
        <title>Whole genome shotgun sequence of Cellulomonas gelida NBRC 3748.</title>
        <authorList>
            <person name="Hosoyama A."/>
            <person name="Uohara A."/>
            <person name="Ohji S."/>
            <person name="Ichikawa N."/>
        </authorList>
    </citation>
    <scope>NUCLEOTIDE SEQUENCE [LARGE SCALE GENOMIC DNA]</scope>
    <source>
        <strain evidence="4 5">NBRC 3748</strain>
    </source>
</reference>
<evidence type="ECO:0000256" key="2">
    <source>
        <dbReference type="SAM" id="Phobius"/>
    </source>
</evidence>
<name>A0A4Y3KKH3_9CELL</name>
<keyword evidence="2" id="KW-0472">Membrane</keyword>
<comment type="caution">
    <text evidence="4">The sequence shown here is derived from an EMBL/GenBank/DDBJ whole genome shotgun (WGS) entry which is preliminary data.</text>
</comment>
<dbReference type="InterPro" id="IPR052901">
    <property type="entry name" value="Bact_TGase-like"/>
</dbReference>
<feature type="transmembrane region" description="Helical" evidence="2">
    <location>
        <begin position="30"/>
        <end position="49"/>
    </location>
</feature>
<dbReference type="PANTHER" id="PTHR42736:SF1">
    <property type="entry name" value="PROTEIN-GLUTAMINE GAMMA-GLUTAMYLTRANSFERASE"/>
    <property type="match status" value="1"/>
</dbReference>
<proteinExistence type="predicted"/>
<evidence type="ECO:0000259" key="3">
    <source>
        <dbReference type="SMART" id="SM00460"/>
    </source>
</evidence>
<keyword evidence="2" id="KW-0812">Transmembrane</keyword>
<dbReference type="InterPro" id="IPR002931">
    <property type="entry name" value="Transglutaminase-like"/>
</dbReference>
<keyword evidence="5" id="KW-1185">Reference proteome</keyword>
<evidence type="ECO:0000313" key="4">
    <source>
        <dbReference type="EMBL" id="GEA83854.1"/>
    </source>
</evidence>
<feature type="transmembrane region" description="Helical" evidence="2">
    <location>
        <begin position="89"/>
        <end position="106"/>
    </location>
</feature>
<dbReference type="OrthoDB" id="3651060at2"/>
<feature type="region of interest" description="Disordered" evidence="1">
    <location>
        <begin position="1"/>
        <end position="25"/>
    </location>
</feature>
<gene>
    <name evidence="4" type="ORF">CGE01nite_11050</name>
</gene>
<dbReference type="RefSeq" id="WP_141369496.1">
    <property type="nucleotide sequence ID" value="NZ_BJLQ01000008.1"/>
</dbReference>
<dbReference type="Pfam" id="PF01841">
    <property type="entry name" value="Transglut_core"/>
    <property type="match status" value="1"/>
</dbReference>
<dbReference type="Proteomes" id="UP000320461">
    <property type="component" value="Unassembled WGS sequence"/>
</dbReference>
<feature type="compositionally biased region" description="Basic and acidic residues" evidence="1">
    <location>
        <begin position="560"/>
        <end position="571"/>
    </location>
</feature>
<feature type="compositionally biased region" description="Pro residues" evidence="1">
    <location>
        <begin position="582"/>
        <end position="592"/>
    </location>
</feature>
<organism evidence="4 5">
    <name type="scientific">Cellulomonas gelida</name>
    <dbReference type="NCBI Taxonomy" id="1712"/>
    <lineage>
        <taxon>Bacteria</taxon>
        <taxon>Bacillati</taxon>
        <taxon>Actinomycetota</taxon>
        <taxon>Actinomycetes</taxon>
        <taxon>Micrococcales</taxon>
        <taxon>Cellulomonadaceae</taxon>
        <taxon>Cellulomonas</taxon>
    </lineage>
</organism>
<dbReference type="PANTHER" id="PTHR42736">
    <property type="entry name" value="PROTEIN-GLUTAMINE GAMMA-GLUTAMYLTRANSFERASE"/>
    <property type="match status" value="1"/>
</dbReference>
<feature type="transmembrane region" description="Helical" evidence="2">
    <location>
        <begin position="615"/>
        <end position="644"/>
    </location>
</feature>
<feature type="transmembrane region" description="Helical" evidence="2">
    <location>
        <begin position="174"/>
        <end position="192"/>
    </location>
</feature>
<dbReference type="EMBL" id="BJLQ01000008">
    <property type="protein sequence ID" value="GEA83854.1"/>
    <property type="molecule type" value="Genomic_DNA"/>
</dbReference>
<feature type="transmembrane region" description="Helical" evidence="2">
    <location>
        <begin position="61"/>
        <end position="82"/>
    </location>
</feature>
<keyword evidence="2" id="KW-1133">Transmembrane helix</keyword>
<feature type="region of interest" description="Disordered" evidence="1">
    <location>
        <begin position="776"/>
        <end position="806"/>
    </location>
</feature>
<evidence type="ECO:0000256" key="1">
    <source>
        <dbReference type="SAM" id="MobiDB-lite"/>
    </source>
</evidence>
<dbReference type="AlphaFoldDB" id="A0A4Y3KKH3"/>
<protein>
    <submittedName>
        <fullName evidence="4">Transglutaminase</fullName>
    </submittedName>
</protein>
<sequence>MTTTLERPAPAGAAQAPARRRATARPRRRPLALGVLDATVLVGVLALVLAPLLEVYGGNAALPAIVGGLVLGSALALVGAWLRWTAITVVAAALVTYALAGGALAAPSTTVAGVVPTSATVVGLARGAVTSWAQVVTLQPPLGSGGTMLVAALLLAFVGSLAAVAVAVRAPGRWAAAAALVPVGVLVVVILLGVRFPLVPPTVTGVVLAVVLLPWAAWRAGGLRPRRVIALATLGLVGVGAALGGAPLAVGDEPRYVLRDEIVPPFDPRDYASPLSAFREYVKNLDETTLFTVEGLGQGGRVRLATMDRYDGVVWNVAGDGSAQSSGEFRRVGDELPTSVRGERRTVRITIDELTGVWLPTVGQATGFGLGRTASQLRFNDATGAAVLTGGLEQGLSYDLETVVPVVPTVDEIGTAAAADVVQPELVGVPEVVGVTAADVARDAGHAVEVADSLAAWLIEEGFYSDGLEGQTPSLSGHGADRIASLLADDLMVGDGEQYAAALALMVRSLGLPARVVLGFVPSAEQVASGEPVAVTGADVQAWVEVAFSGYGWVPFDATPPKEKTPDKSDDPESSEPKPQVVQPPPPPPGAVTPPDDDTEQPAPEPPADDDDASALWRTVAVVAVSAGVPLLLLVAPFVVVGAIKSRRRRRRRKHGDPVARVAGGWDEVLDQAIDLRRPAPEVATRSESARALALAFAGDAAGRGTTSAPRVAEQVDALARNADRAVFGPGEPDATQVAQYWSQVESTLATMRASVGWRRRLRARLSLASVRARRRARKDAARAARTVESGRTRRRTQQVTRKESR</sequence>
<feature type="transmembrane region" description="Helical" evidence="2">
    <location>
        <begin position="148"/>
        <end position="167"/>
    </location>
</feature>
<feature type="domain" description="Transglutaminase-like" evidence="3">
    <location>
        <begin position="488"/>
        <end position="560"/>
    </location>
</feature>
<evidence type="ECO:0000313" key="5">
    <source>
        <dbReference type="Proteomes" id="UP000320461"/>
    </source>
</evidence>
<feature type="compositionally biased region" description="Low complexity" evidence="1">
    <location>
        <begin position="7"/>
        <end position="17"/>
    </location>
</feature>
<feature type="transmembrane region" description="Helical" evidence="2">
    <location>
        <begin position="228"/>
        <end position="250"/>
    </location>
</feature>